<proteinExistence type="predicted"/>
<gene>
    <name evidence="1" type="ORF">CPELLU_LOCUS7018</name>
</gene>
<reference evidence="1" key="1">
    <citation type="submission" date="2021-06" db="EMBL/GenBank/DDBJ databases">
        <authorList>
            <person name="Kallberg Y."/>
            <person name="Tangrot J."/>
            <person name="Rosling A."/>
        </authorList>
    </citation>
    <scope>NUCLEOTIDE SEQUENCE</scope>
    <source>
        <strain evidence="1">FL966</strain>
    </source>
</reference>
<organism evidence="1 2">
    <name type="scientific">Cetraspora pellucida</name>
    <dbReference type="NCBI Taxonomy" id="1433469"/>
    <lineage>
        <taxon>Eukaryota</taxon>
        <taxon>Fungi</taxon>
        <taxon>Fungi incertae sedis</taxon>
        <taxon>Mucoromycota</taxon>
        <taxon>Glomeromycotina</taxon>
        <taxon>Glomeromycetes</taxon>
        <taxon>Diversisporales</taxon>
        <taxon>Gigasporaceae</taxon>
        <taxon>Cetraspora</taxon>
    </lineage>
</organism>
<evidence type="ECO:0000313" key="2">
    <source>
        <dbReference type="Proteomes" id="UP000789759"/>
    </source>
</evidence>
<protein>
    <submittedName>
        <fullName evidence="1">22737_t:CDS:1</fullName>
    </submittedName>
</protein>
<name>A0A9N9GH47_9GLOM</name>
<comment type="caution">
    <text evidence="1">The sequence shown here is derived from an EMBL/GenBank/DDBJ whole genome shotgun (WGS) entry which is preliminary data.</text>
</comment>
<dbReference type="EMBL" id="CAJVQA010004567">
    <property type="protein sequence ID" value="CAG8601588.1"/>
    <property type="molecule type" value="Genomic_DNA"/>
</dbReference>
<dbReference type="Proteomes" id="UP000789759">
    <property type="component" value="Unassembled WGS sequence"/>
</dbReference>
<feature type="non-terminal residue" evidence="1">
    <location>
        <position position="63"/>
    </location>
</feature>
<accession>A0A9N9GH47</accession>
<evidence type="ECO:0000313" key="1">
    <source>
        <dbReference type="EMBL" id="CAG8601588.1"/>
    </source>
</evidence>
<dbReference type="OrthoDB" id="2430720at2759"/>
<feature type="non-terminal residue" evidence="1">
    <location>
        <position position="1"/>
    </location>
</feature>
<keyword evidence="2" id="KW-1185">Reference proteome</keyword>
<dbReference type="AlphaFoldDB" id="A0A9N9GH47"/>
<sequence length="63" mass="7370">MKYNIQSDDDSINKVVVAALEDLDNTFFVKYSNSEDKEFNFVLDSKLMFNNNSESMFDNDIFL</sequence>